<reference evidence="1" key="2">
    <citation type="journal article" date="2015" name="Data Brief">
        <title>Shoot transcriptome of the giant reed, Arundo donax.</title>
        <authorList>
            <person name="Barrero R.A."/>
            <person name="Guerrero F.D."/>
            <person name="Moolhuijzen P."/>
            <person name="Goolsby J.A."/>
            <person name="Tidwell J."/>
            <person name="Bellgard S.E."/>
            <person name="Bellgard M.I."/>
        </authorList>
    </citation>
    <scope>NUCLEOTIDE SEQUENCE</scope>
    <source>
        <tissue evidence="1">Shoot tissue taken approximately 20 cm above the soil surface</tissue>
    </source>
</reference>
<dbReference type="EMBL" id="GBRH01209677">
    <property type="protein sequence ID" value="JAD88218.1"/>
    <property type="molecule type" value="Transcribed_RNA"/>
</dbReference>
<protein>
    <submittedName>
        <fullName evidence="1">Uncharacterized protein</fullName>
    </submittedName>
</protein>
<name>A0A0A9DNF4_ARUDO</name>
<sequence>MANFAAQLKDKFLGLVDRVAGRGGRGSAGGDKDVREAPTKLPEVQVLTQNCFDFYFGFLLWSFCMMIPK</sequence>
<dbReference type="AlphaFoldDB" id="A0A0A9DNF4"/>
<accession>A0A0A9DNF4</accession>
<reference evidence="1" key="1">
    <citation type="submission" date="2014-09" db="EMBL/GenBank/DDBJ databases">
        <authorList>
            <person name="Magalhaes I.L.F."/>
            <person name="Oliveira U."/>
            <person name="Santos F.R."/>
            <person name="Vidigal T.H.D.A."/>
            <person name="Brescovit A.D."/>
            <person name="Santos A.J."/>
        </authorList>
    </citation>
    <scope>NUCLEOTIDE SEQUENCE</scope>
    <source>
        <tissue evidence="1">Shoot tissue taken approximately 20 cm above the soil surface</tissue>
    </source>
</reference>
<proteinExistence type="predicted"/>
<evidence type="ECO:0000313" key="1">
    <source>
        <dbReference type="EMBL" id="JAD88218.1"/>
    </source>
</evidence>
<organism evidence="1">
    <name type="scientific">Arundo donax</name>
    <name type="common">Giant reed</name>
    <name type="synonym">Donax arundinaceus</name>
    <dbReference type="NCBI Taxonomy" id="35708"/>
    <lineage>
        <taxon>Eukaryota</taxon>
        <taxon>Viridiplantae</taxon>
        <taxon>Streptophyta</taxon>
        <taxon>Embryophyta</taxon>
        <taxon>Tracheophyta</taxon>
        <taxon>Spermatophyta</taxon>
        <taxon>Magnoliopsida</taxon>
        <taxon>Liliopsida</taxon>
        <taxon>Poales</taxon>
        <taxon>Poaceae</taxon>
        <taxon>PACMAD clade</taxon>
        <taxon>Arundinoideae</taxon>
        <taxon>Arundineae</taxon>
        <taxon>Arundo</taxon>
    </lineage>
</organism>